<dbReference type="GO" id="GO:0009992">
    <property type="term" value="P:intracellular water homeostasis"/>
    <property type="evidence" value="ECO:0007669"/>
    <property type="project" value="TreeGrafter"/>
</dbReference>
<dbReference type="PANTHER" id="PTHR30347:SF1">
    <property type="entry name" value="MECHANOSENSITIVE CHANNEL MSCK"/>
    <property type="match status" value="1"/>
</dbReference>
<organism evidence="14 15">
    <name type="scientific">Psittacicella hinzii</name>
    <dbReference type="NCBI Taxonomy" id="2028575"/>
    <lineage>
        <taxon>Bacteria</taxon>
        <taxon>Pseudomonadati</taxon>
        <taxon>Pseudomonadota</taxon>
        <taxon>Gammaproteobacteria</taxon>
        <taxon>Pasteurellales</taxon>
        <taxon>Psittacicellaceae</taxon>
        <taxon>Psittacicella</taxon>
    </lineage>
</organism>
<feature type="transmembrane region" description="Helical" evidence="8">
    <location>
        <begin position="926"/>
        <end position="946"/>
    </location>
</feature>
<reference evidence="14 15" key="1">
    <citation type="submission" date="2017-08" db="EMBL/GenBank/DDBJ databases">
        <title>Reclassification of Bisgaard taxon 37 and 44.</title>
        <authorList>
            <person name="Christensen H."/>
        </authorList>
    </citation>
    <scope>NUCLEOTIDE SEQUENCE [LARGE SCALE GENOMIC DNA]</scope>
    <source>
        <strain evidence="14 15">111</strain>
    </source>
</reference>
<dbReference type="Proteomes" id="UP000265916">
    <property type="component" value="Unassembled WGS sequence"/>
</dbReference>
<dbReference type="Pfam" id="PF21088">
    <property type="entry name" value="MS_channel_1st"/>
    <property type="match status" value="1"/>
</dbReference>
<feature type="transmembrane region" description="Helical" evidence="8">
    <location>
        <begin position="975"/>
        <end position="994"/>
    </location>
</feature>
<feature type="domain" description="Mechanosensitive ion channel inner membrane" evidence="11">
    <location>
        <begin position="496"/>
        <end position="606"/>
    </location>
</feature>
<dbReference type="InterPro" id="IPR023408">
    <property type="entry name" value="MscS_beta-dom_sf"/>
</dbReference>
<dbReference type="SUPFAM" id="SSF82861">
    <property type="entry name" value="Mechanosensitive channel protein MscS (YggB), transmembrane region"/>
    <property type="match status" value="1"/>
</dbReference>
<dbReference type="EMBL" id="NRJG01000096">
    <property type="protein sequence ID" value="RIY37091.1"/>
    <property type="molecule type" value="Genomic_DNA"/>
</dbReference>
<gene>
    <name evidence="14" type="ORF">CKF58_05360</name>
</gene>
<keyword evidence="6 8" id="KW-0472">Membrane</keyword>
<dbReference type="Pfam" id="PF12794">
    <property type="entry name" value="MscS_TM"/>
    <property type="match status" value="2"/>
</dbReference>
<proteinExistence type="inferred from homology"/>
<dbReference type="OrthoDB" id="9799209at2"/>
<dbReference type="Gene3D" id="2.30.30.60">
    <property type="match status" value="1"/>
</dbReference>
<dbReference type="Pfam" id="PF00924">
    <property type="entry name" value="MS_channel_2nd"/>
    <property type="match status" value="1"/>
</dbReference>
<evidence type="ECO:0000259" key="11">
    <source>
        <dbReference type="Pfam" id="PF12794"/>
    </source>
</evidence>
<evidence type="ECO:0000256" key="9">
    <source>
        <dbReference type="SAM" id="SignalP"/>
    </source>
</evidence>
<keyword evidence="15" id="KW-1185">Reference proteome</keyword>
<feature type="domain" description="Mechanosensitive ion channel MscS" evidence="10">
    <location>
        <begin position="1064"/>
        <end position="1129"/>
    </location>
</feature>
<evidence type="ECO:0000256" key="4">
    <source>
        <dbReference type="ARBA" id="ARBA00022692"/>
    </source>
</evidence>
<dbReference type="InterPro" id="IPR049278">
    <property type="entry name" value="MS_channel_C"/>
</dbReference>
<keyword evidence="7" id="KW-0175">Coiled coil</keyword>
<evidence type="ECO:0000259" key="10">
    <source>
        <dbReference type="Pfam" id="PF00924"/>
    </source>
</evidence>
<feature type="domain" description="Mechanosensitive ion channel transmembrane helices 2/3" evidence="13">
    <location>
        <begin position="1021"/>
        <end position="1062"/>
    </location>
</feature>
<dbReference type="InterPro" id="IPR010920">
    <property type="entry name" value="LSM_dom_sf"/>
</dbReference>
<keyword evidence="5 8" id="KW-1133">Transmembrane helix</keyword>
<dbReference type="Gene3D" id="1.10.287.1260">
    <property type="match status" value="1"/>
</dbReference>
<feature type="coiled-coil region" evidence="7">
    <location>
        <begin position="116"/>
        <end position="164"/>
    </location>
</feature>
<evidence type="ECO:0000313" key="15">
    <source>
        <dbReference type="Proteomes" id="UP000265916"/>
    </source>
</evidence>
<feature type="chain" id="PRO_5017318694" description="Mechanosensitive channel MscK" evidence="9">
    <location>
        <begin position="20"/>
        <end position="1251"/>
    </location>
</feature>
<comment type="caution">
    <text evidence="14">The sequence shown here is derived from an EMBL/GenBank/DDBJ whole genome shotgun (WGS) entry which is preliminary data.</text>
</comment>
<feature type="transmembrane region" description="Helical" evidence="8">
    <location>
        <begin position="840"/>
        <end position="861"/>
    </location>
</feature>
<comment type="similarity">
    <text evidence="2">Belongs to the MscS (TC 1.A.23) family.</text>
</comment>
<keyword evidence="4 8" id="KW-0812">Transmembrane</keyword>
<evidence type="ECO:0000256" key="1">
    <source>
        <dbReference type="ARBA" id="ARBA00004651"/>
    </source>
</evidence>
<sequence length="1251" mass="140644">MKKKTSILTPLWVSASLLAGMSIAPTIWQGTFSSPIPQVRAATAATSTVNMNSLKAQIAAWTVQLNTLKEQSNPDNETNEAINAYTSAIDFANKAVNQLATLTSVTAQTEALPAQTEQLERQITILTEQVENFNAQSLTKGLSAAQLQAQVQAITNNLAALDASASGFTYNQNANLDVINANSRLQEISTALSGTNTAAKTAALQAEAAYLNAQNALNNYYINKESTYHDYNNALGQVHDLQSRLYNLQLTAYSRAYTASLATEVDQQAASSSSPLIQQQAEINRQLVANLDKLTSQASRINDVAHLRKGQLDLATQVSNTIDSQIQLLKGTLELNILINQQKELLPNVDALENYSSQVLNLRVQNFQYIAELQELQNQNQFITKLQEQNNVTLTEQERATLVNLLAQRADLLDENIKQINQIIVDASNLDGVQAKLINTINEIDNKLNQQDFFVRSTPSVNTTWVKSFIYSTQNQAKAIFSQMTLHLGYWLYYLLGALSIIAGFAIRSQKNHLIATLELLRRRVNVHSEDSLLVTPAAVFLSLFTDIHRSFIWGGTALILFNTVFTDTTYLLDYFAYSFVFLMFYTYTMNLTREGGVINAHYSPQGSFYAKLDNKDSKILEEDTAPQPRVPYTPLCIFTSSQVAAVTEKNFYDRRQAYLDDYHRHNGYVTADYAPYAPTADHFDPVDQRVVHHLSATSISKDEYHQTAGKVLEQDKYIDLADAPVKQEFIKTASFTTAFRNVLKVTFFPIFLFVNIMYFNTHPAVTPSENIIGQTLYLVGISLTAIIMIKYTLRMVRNYRLTHPHLDFKFRLGLLLMWLIPIALFIMTANGYVNTTTIILKHLLYTYYGAIILVIVARILQREFAILSLQAARNTTPEQAVNNTEESQQSSFTQNTISQFLQEKEQQRALFRARRDTYMTNFPDFLRLSNVISWVIGIAIFYSVWSDLMSVITYLDNVTIWQVQGTVAGTVENITLLNALRSLIYLIITYFVWRNLKPLLDILIFSKLKFSEGLPYAIQTIATYIVIIVGFSTSFSTLGMSWSKLQWLISALLVGLGFGLQQIFSNFVSGIIILFERPIRIKDYITINGISGSIKSIKIRATTIVDADNKEVIIPNQNFVTGSFTNWTLSETRTRIVFTIGVAYGSDIDMVTETLMEAARSCPLVNVSDAPPSCYFYEFGASSLNYYLRFYVQSLGDRMPATHEVNRMINTLCNERGIDISFNQLDVFIKNGSGVEVKLESKDLMTLKNQ</sequence>
<dbReference type="InterPro" id="IPR049142">
    <property type="entry name" value="MS_channel_1st"/>
</dbReference>
<feature type="transmembrane region" description="Helical" evidence="8">
    <location>
        <begin position="772"/>
        <end position="792"/>
    </location>
</feature>
<dbReference type="GO" id="GO:0005886">
    <property type="term" value="C:plasma membrane"/>
    <property type="evidence" value="ECO:0007669"/>
    <property type="project" value="UniProtKB-SubCell"/>
</dbReference>
<evidence type="ECO:0000313" key="14">
    <source>
        <dbReference type="EMBL" id="RIY37091.1"/>
    </source>
</evidence>
<feature type="transmembrane region" description="Helical" evidence="8">
    <location>
        <begin position="488"/>
        <end position="507"/>
    </location>
</feature>
<feature type="domain" description="Mechanosensitive ion channel inner membrane" evidence="11">
    <location>
        <begin position="734"/>
        <end position="962"/>
    </location>
</feature>
<evidence type="ECO:0000256" key="2">
    <source>
        <dbReference type="ARBA" id="ARBA00008017"/>
    </source>
</evidence>
<feature type="domain" description="Mechanosensitive ion channel MscS C-terminal" evidence="12">
    <location>
        <begin position="1137"/>
        <end position="1221"/>
    </location>
</feature>
<dbReference type="AlphaFoldDB" id="A0A3A1YHL1"/>
<dbReference type="InterPro" id="IPR052702">
    <property type="entry name" value="MscS-like_channel"/>
</dbReference>
<dbReference type="RefSeq" id="WP_119531727.1">
    <property type="nucleotide sequence ID" value="NZ_JBHSSP010000032.1"/>
</dbReference>
<dbReference type="InterPro" id="IPR011014">
    <property type="entry name" value="MscS_channel_TM-2"/>
</dbReference>
<dbReference type="Gene3D" id="3.30.70.100">
    <property type="match status" value="1"/>
</dbReference>
<protein>
    <recommendedName>
        <fullName evidence="16">Mechanosensitive channel MscK</fullName>
    </recommendedName>
</protein>
<evidence type="ECO:0000256" key="7">
    <source>
        <dbReference type="SAM" id="Coils"/>
    </source>
</evidence>
<evidence type="ECO:0000256" key="3">
    <source>
        <dbReference type="ARBA" id="ARBA00022475"/>
    </source>
</evidence>
<accession>A0A3A1YHL1</accession>
<keyword evidence="3" id="KW-1003">Cell membrane</keyword>
<feature type="transmembrane region" description="Helical" evidence="8">
    <location>
        <begin position="572"/>
        <end position="589"/>
    </location>
</feature>
<evidence type="ECO:0000256" key="8">
    <source>
        <dbReference type="SAM" id="Phobius"/>
    </source>
</evidence>
<dbReference type="Pfam" id="PF21082">
    <property type="entry name" value="MS_channel_3rd"/>
    <property type="match status" value="1"/>
</dbReference>
<evidence type="ECO:0000256" key="6">
    <source>
        <dbReference type="ARBA" id="ARBA00023136"/>
    </source>
</evidence>
<name>A0A3A1YHL1_9GAMM</name>
<comment type="subcellular location">
    <subcellularLocation>
        <location evidence="1">Cell membrane</location>
        <topology evidence="1">Multi-pass membrane protein</topology>
    </subcellularLocation>
</comment>
<dbReference type="PANTHER" id="PTHR30347">
    <property type="entry name" value="POTASSIUM CHANNEL RELATED"/>
    <property type="match status" value="1"/>
</dbReference>
<dbReference type="InterPro" id="IPR006685">
    <property type="entry name" value="MscS_channel_2nd"/>
</dbReference>
<evidence type="ECO:0008006" key="16">
    <source>
        <dbReference type="Google" id="ProtNLM"/>
    </source>
</evidence>
<dbReference type="SUPFAM" id="SSF50182">
    <property type="entry name" value="Sm-like ribonucleoproteins"/>
    <property type="match status" value="1"/>
</dbReference>
<feature type="signal peptide" evidence="9">
    <location>
        <begin position="1"/>
        <end position="19"/>
    </location>
</feature>
<feature type="transmembrane region" description="Helical" evidence="8">
    <location>
        <begin position="813"/>
        <end position="834"/>
    </location>
</feature>
<feature type="transmembrane region" description="Helical" evidence="8">
    <location>
        <begin position="742"/>
        <end position="760"/>
    </location>
</feature>
<dbReference type="GO" id="GO:0008381">
    <property type="term" value="F:mechanosensitive monoatomic ion channel activity"/>
    <property type="evidence" value="ECO:0007669"/>
    <property type="project" value="UniProtKB-ARBA"/>
</dbReference>
<evidence type="ECO:0000259" key="13">
    <source>
        <dbReference type="Pfam" id="PF21088"/>
    </source>
</evidence>
<keyword evidence="9" id="KW-0732">Signal</keyword>
<feature type="transmembrane region" description="Helical" evidence="8">
    <location>
        <begin position="532"/>
        <end position="552"/>
    </location>
</feature>
<evidence type="ECO:0000259" key="12">
    <source>
        <dbReference type="Pfam" id="PF21082"/>
    </source>
</evidence>
<feature type="transmembrane region" description="Helical" evidence="8">
    <location>
        <begin position="1015"/>
        <end position="1036"/>
    </location>
</feature>
<dbReference type="InterPro" id="IPR011066">
    <property type="entry name" value="MscS_channel_C_sf"/>
</dbReference>
<dbReference type="InterPro" id="IPR025692">
    <property type="entry name" value="MscS_IM_dom1"/>
</dbReference>
<feature type="transmembrane region" description="Helical" evidence="8">
    <location>
        <begin position="1048"/>
        <end position="1076"/>
    </location>
</feature>
<dbReference type="SUPFAM" id="SSF82689">
    <property type="entry name" value="Mechanosensitive channel protein MscS (YggB), C-terminal domain"/>
    <property type="match status" value="1"/>
</dbReference>
<evidence type="ECO:0000256" key="5">
    <source>
        <dbReference type="ARBA" id="ARBA00022989"/>
    </source>
</evidence>